<keyword evidence="1" id="KW-0456">Lyase</keyword>
<dbReference type="Proteomes" id="UP000000674">
    <property type="component" value="Chromosome"/>
</dbReference>
<accession>A0B6Z5</accession>
<gene>
    <name evidence="1" type="ordered locus">Mthe_0679</name>
</gene>
<name>A0B6Z5_METTP</name>
<dbReference type="OrthoDB" id="51532at2157"/>
<dbReference type="InterPro" id="IPR014846">
    <property type="entry name" value="DUF1786_pyruvate_format-lyase"/>
</dbReference>
<protein>
    <submittedName>
        <fullName evidence="1">Pyruvate formate-lyase activating enzyme</fullName>
    </submittedName>
</protein>
<dbReference type="Pfam" id="PF08735">
    <property type="entry name" value="DUF1786"/>
    <property type="match status" value="1"/>
</dbReference>
<proteinExistence type="predicted"/>
<dbReference type="STRING" id="349307.Mthe_0679"/>
<dbReference type="AlphaFoldDB" id="A0B6Z5"/>
<dbReference type="KEGG" id="mtp:Mthe_0679"/>
<dbReference type="RefSeq" id="WP_011695865.1">
    <property type="nucleotide sequence ID" value="NC_008553.1"/>
</dbReference>
<evidence type="ECO:0000313" key="1">
    <source>
        <dbReference type="EMBL" id="ABK14469.1"/>
    </source>
</evidence>
<dbReference type="GO" id="GO:0016829">
    <property type="term" value="F:lyase activity"/>
    <property type="evidence" value="ECO:0007669"/>
    <property type="project" value="UniProtKB-KW"/>
</dbReference>
<dbReference type="PIRSF" id="PIRSF029129">
    <property type="entry name" value="DUF1786_pyruvate_format-lyase"/>
    <property type="match status" value="1"/>
</dbReference>
<reference evidence="1 2" key="1">
    <citation type="submission" date="2006-10" db="EMBL/GenBank/DDBJ databases">
        <title>Complete sequence of Methanosaeta thermophila PT.</title>
        <authorList>
            <consortium name="US DOE Joint Genome Institute"/>
            <person name="Copeland A."/>
            <person name="Lucas S."/>
            <person name="Lapidus A."/>
            <person name="Barry K."/>
            <person name="Detter J.C."/>
            <person name="Glavina del Rio T."/>
            <person name="Hammon N."/>
            <person name="Israni S."/>
            <person name="Pitluck S."/>
            <person name="Chain P."/>
            <person name="Malfatti S."/>
            <person name="Shin M."/>
            <person name="Vergez L."/>
            <person name="Schmutz J."/>
            <person name="Larimer F."/>
            <person name="Land M."/>
            <person name="Hauser L."/>
            <person name="Kyrpides N."/>
            <person name="Kim E."/>
            <person name="Smith K.S."/>
            <person name="Ingram-Smith C."/>
            <person name="Richardson P."/>
        </authorList>
    </citation>
    <scope>NUCLEOTIDE SEQUENCE [LARGE SCALE GENOMIC DNA]</scope>
    <source>
        <strain evidence="2">DSM 6194 / JCM 14653 / NBRC 101360 / PT</strain>
    </source>
</reference>
<evidence type="ECO:0000313" key="2">
    <source>
        <dbReference type="Proteomes" id="UP000000674"/>
    </source>
</evidence>
<sequence>MMLAVDVGAGTQDILLYREGMEHEGLYKMVMPSQTVMLAKRIRSATDRRKDVFLHGYTMGGGPLTAAVRRHIASGLRVYATEEAALSLHDNLQRVRSMGVEITEDPPKDCVDLQTCDVDLIALRTAFSSFDVDLPEAIAVAVQDHGFSPERSNRATRFDIIRASLKNGGRIEDFVYREPPVVLSRMRAVWSYLHDQGMDILLMDTGPAAVFGALEEPKCKMPALVLNIGNGHTIGALVDDNRITAIFEHHTSALDPLRLNFILRRFCAGELTNSEIFEDGGHGAHTEYVPGEVRTVLVTGPRRREFVRSVDLELIQAAPWGDMMVTGCIGLVKAWRALVG</sequence>
<dbReference type="GeneID" id="4463319"/>
<keyword evidence="1" id="KW-0670">Pyruvate</keyword>
<keyword evidence="2" id="KW-1185">Reference proteome</keyword>
<organism evidence="1 2">
    <name type="scientific">Methanothrix thermoacetophila (strain DSM 6194 / JCM 14653 / NBRC 101360 / PT)</name>
    <name type="common">Methanosaeta thermophila</name>
    <dbReference type="NCBI Taxonomy" id="349307"/>
    <lineage>
        <taxon>Archaea</taxon>
        <taxon>Methanobacteriati</taxon>
        <taxon>Methanobacteriota</taxon>
        <taxon>Stenosarchaea group</taxon>
        <taxon>Methanomicrobia</taxon>
        <taxon>Methanotrichales</taxon>
        <taxon>Methanotrichaceae</taxon>
        <taxon>Methanothrix</taxon>
    </lineage>
</organism>
<dbReference type="HOGENOM" id="CLU_803466_0_0_2"/>
<dbReference type="EMBL" id="CP000477">
    <property type="protein sequence ID" value="ABK14469.1"/>
    <property type="molecule type" value="Genomic_DNA"/>
</dbReference>